<keyword evidence="4 5" id="KW-0862">Zinc</keyword>
<evidence type="ECO:0000256" key="3">
    <source>
        <dbReference type="ARBA" id="ARBA00022771"/>
    </source>
</evidence>
<dbReference type="InterPro" id="IPR045124">
    <property type="entry name" value="Su(sable)-like"/>
</dbReference>
<sequence>MEISELGSGLKPPQNPPFTFPPRRLQRRRPLQSQTYRTLVTILSHCNTLQASPHSQIPDYNDAVKLGAGAAHEALVNHNGLESGISLVQQKLTGDETKEVHGFQDGGNDTPNEVDRLDPINITEQGKEVVMQENNVNLLDSSIVKNQTCDIPDEKDICSVVDLLQELSPRRELKVLNEPSVNEVPETVSSSINMVVTTDMSIPVESSNKTSPAIEGHLSGGLEHELQLKQKELEKLICTSGNLEPFLCETEDGEIEEGEIPGQIDEAMDLLFEDAVSLEEKNLDKVQISEHVDVEVFTCDDGEDARFGKCDTRSSMFLDAVDHCKDIMELETKCTRKEQHKSAEVFAHREDTTTKTVNDYDTIMETGWTTDQVSGVNKKDHPAISLETLARHGLMHEDTTENKSSANAEMEASDGKKKKKKGPLTKERKAKKKQKERIKRAEKNRKLGVKRLKLQPVLKPKTVTYCRHYLKGRCQEGEKCKFSHDTTPLTKSTPCSYFARHSCMKGDNCPFDHQLSKYPCNNIVTKGFCSRGAGCLFSHEISSKDDSLPTLNVSKPEFKSPSLISESNSKKQVNSQGIPYQRVDAKFSTIENFSGKDTENKVLEHLDRPSAQIPKGICLISHVRSTPGNTSKDEQAAPHLKGDNSEKLNSSLTSNLLDSIQKSNDVIKEVPLKMPRGINFLSFGKRPLDDSLIRDYGVSKSLLGQLNKSKLVDSPSKNEGGVVIDNQAGQSSSQLEPKVNKVANILSPPSTPQALKFLSFGKAPVDNPSAFNLANMLPDNVNTDLPCVQEKKNALDGLKFSDAMPQRLASSSQLLSLDQSGTGNCGGMSSSSKTSLVLNTPSLVQKALHTTLAFAAKLDSEIKLDQSLGTPSGMNKHES</sequence>
<feature type="domain" description="C3H1-type" evidence="7">
    <location>
        <begin position="489"/>
        <end position="516"/>
    </location>
</feature>
<feature type="domain" description="C3H1-type" evidence="7">
    <location>
        <begin position="460"/>
        <end position="487"/>
    </location>
</feature>
<evidence type="ECO:0000313" key="9">
    <source>
        <dbReference type="Proteomes" id="UP001630127"/>
    </source>
</evidence>
<dbReference type="PROSITE" id="PS50103">
    <property type="entry name" value="ZF_C3H1"/>
    <property type="match status" value="3"/>
</dbReference>
<feature type="compositionally biased region" description="Basic and acidic residues" evidence="6">
    <location>
        <begin position="631"/>
        <end position="646"/>
    </location>
</feature>
<dbReference type="Gene3D" id="2.30.30.1190">
    <property type="match status" value="1"/>
</dbReference>
<dbReference type="GO" id="GO:0008270">
    <property type="term" value="F:zinc ion binding"/>
    <property type="evidence" value="ECO:0007669"/>
    <property type="project" value="UniProtKB-KW"/>
</dbReference>
<accession>A0ABD3AX33</accession>
<dbReference type="PANTHER" id="PTHR13119:SF12">
    <property type="entry name" value="PROTEIN SUPPRESSOR OF SABLE"/>
    <property type="match status" value="1"/>
</dbReference>
<feature type="region of interest" description="Disordered" evidence="6">
    <location>
        <begin position="391"/>
        <end position="445"/>
    </location>
</feature>
<keyword evidence="1 5" id="KW-0479">Metal-binding</keyword>
<keyword evidence="9" id="KW-1185">Reference proteome</keyword>
<keyword evidence="2" id="KW-0677">Repeat</keyword>
<evidence type="ECO:0000259" key="7">
    <source>
        <dbReference type="PROSITE" id="PS50103"/>
    </source>
</evidence>
<dbReference type="Gene3D" id="4.10.1000.10">
    <property type="entry name" value="Zinc finger, CCCH-type"/>
    <property type="match status" value="1"/>
</dbReference>
<evidence type="ECO:0000256" key="6">
    <source>
        <dbReference type="SAM" id="MobiDB-lite"/>
    </source>
</evidence>
<evidence type="ECO:0000256" key="2">
    <source>
        <dbReference type="ARBA" id="ARBA00022737"/>
    </source>
</evidence>
<evidence type="ECO:0000256" key="4">
    <source>
        <dbReference type="ARBA" id="ARBA00022833"/>
    </source>
</evidence>
<evidence type="ECO:0000256" key="1">
    <source>
        <dbReference type="ARBA" id="ARBA00022723"/>
    </source>
</evidence>
<feature type="zinc finger region" description="C3H1-type" evidence="5">
    <location>
        <begin position="489"/>
        <end position="516"/>
    </location>
</feature>
<dbReference type="PANTHER" id="PTHR13119">
    <property type="entry name" value="ZINC FINGER CCCH DOMAIN-CONTAINING PROTEI"/>
    <property type="match status" value="1"/>
</dbReference>
<feature type="domain" description="C3H1-type" evidence="7">
    <location>
        <begin position="519"/>
        <end position="542"/>
    </location>
</feature>
<dbReference type="Proteomes" id="UP001630127">
    <property type="component" value="Unassembled WGS sequence"/>
</dbReference>
<dbReference type="InterPro" id="IPR036855">
    <property type="entry name" value="Znf_CCCH_sf"/>
</dbReference>
<feature type="zinc finger region" description="C3H1-type" evidence="5">
    <location>
        <begin position="460"/>
        <end position="487"/>
    </location>
</feature>
<dbReference type="EMBL" id="JBJUIK010000002">
    <property type="protein sequence ID" value="KAL3535593.1"/>
    <property type="molecule type" value="Genomic_DNA"/>
</dbReference>
<gene>
    <name evidence="8" type="ORF">ACH5RR_004054</name>
</gene>
<dbReference type="SMART" id="SM00356">
    <property type="entry name" value="ZnF_C3H1"/>
    <property type="match status" value="3"/>
</dbReference>
<proteinExistence type="predicted"/>
<feature type="compositionally biased region" description="Basic residues" evidence="6">
    <location>
        <begin position="416"/>
        <end position="438"/>
    </location>
</feature>
<name>A0ABD3AX33_9GENT</name>
<dbReference type="SUPFAM" id="SSF90229">
    <property type="entry name" value="CCCH zinc finger"/>
    <property type="match status" value="1"/>
</dbReference>
<dbReference type="InterPro" id="IPR041367">
    <property type="entry name" value="Znf-CCCH_4"/>
</dbReference>
<dbReference type="AlphaFoldDB" id="A0ABD3AX33"/>
<feature type="zinc finger region" description="C3H1-type" evidence="5">
    <location>
        <begin position="519"/>
        <end position="542"/>
    </location>
</feature>
<dbReference type="InterPro" id="IPR000571">
    <property type="entry name" value="Znf_CCCH"/>
</dbReference>
<organism evidence="8 9">
    <name type="scientific">Cinchona calisaya</name>
    <dbReference type="NCBI Taxonomy" id="153742"/>
    <lineage>
        <taxon>Eukaryota</taxon>
        <taxon>Viridiplantae</taxon>
        <taxon>Streptophyta</taxon>
        <taxon>Embryophyta</taxon>
        <taxon>Tracheophyta</taxon>
        <taxon>Spermatophyta</taxon>
        <taxon>Magnoliopsida</taxon>
        <taxon>eudicotyledons</taxon>
        <taxon>Gunneridae</taxon>
        <taxon>Pentapetalae</taxon>
        <taxon>asterids</taxon>
        <taxon>lamiids</taxon>
        <taxon>Gentianales</taxon>
        <taxon>Rubiaceae</taxon>
        <taxon>Cinchonoideae</taxon>
        <taxon>Cinchoneae</taxon>
        <taxon>Cinchona</taxon>
    </lineage>
</organism>
<keyword evidence="3 5" id="KW-0863">Zinc-finger</keyword>
<evidence type="ECO:0000313" key="8">
    <source>
        <dbReference type="EMBL" id="KAL3535593.1"/>
    </source>
</evidence>
<comment type="caution">
    <text evidence="8">The sequence shown here is derived from an EMBL/GenBank/DDBJ whole genome shotgun (WGS) entry which is preliminary data.</text>
</comment>
<dbReference type="FunFam" id="2.30.30.1190:FF:000010">
    <property type="entry name" value="C3H-type transcription factor"/>
    <property type="match status" value="1"/>
</dbReference>
<dbReference type="Pfam" id="PF18044">
    <property type="entry name" value="zf-CCCH_4"/>
    <property type="match status" value="1"/>
</dbReference>
<reference evidence="8 9" key="1">
    <citation type="submission" date="2024-11" db="EMBL/GenBank/DDBJ databases">
        <title>A near-complete genome assembly of Cinchona calisaya.</title>
        <authorList>
            <person name="Lian D.C."/>
            <person name="Zhao X.W."/>
            <person name="Wei L."/>
        </authorList>
    </citation>
    <scope>NUCLEOTIDE SEQUENCE [LARGE SCALE GENOMIC DNA]</scope>
    <source>
        <tissue evidence="8">Nenye</tissue>
    </source>
</reference>
<feature type="region of interest" description="Disordered" evidence="6">
    <location>
        <begin position="1"/>
        <end position="31"/>
    </location>
</feature>
<feature type="region of interest" description="Disordered" evidence="6">
    <location>
        <begin position="624"/>
        <end position="646"/>
    </location>
</feature>
<dbReference type="GO" id="GO:0045892">
    <property type="term" value="P:negative regulation of DNA-templated transcription"/>
    <property type="evidence" value="ECO:0007669"/>
    <property type="project" value="UniProtKB-ARBA"/>
</dbReference>
<protein>
    <recommendedName>
        <fullName evidence="7">C3H1-type domain-containing protein</fullName>
    </recommendedName>
</protein>
<evidence type="ECO:0000256" key="5">
    <source>
        <dbReference type="PROSITE-ProRule" id="PRU00723"/>
    </source>
</evidence>